<dbReference type="Proteomes" id="UP000092124">
    <property type="component" value="Unassembled WGS sequence"/>
</dbReference>
<feature type="non-terminal residue" evidence="4">
    <location>
        <position position="1"/>
    </location>
</feature>
<dbReference type="GO" id="GO:1990913">
    <property type="term" value="C:sperm head plasma membrane"/>
    <property type="evidence" value="ECO:0007669"/>
    <property type="project" value="TreeGrafter"/>
</dbReference>
<feature type="non-terminal residue" evidence="4">
    <location>
        <position position="148"/>
    </location>
</feature>
<dbReference type="OrthoDB" id="10069899at2759"/>
<dbReference type="InterPro" id="IPR036436">
    <property type="entry name" value="Disintegrin_dom_sf"/>
</dbReference>
<keyword evidence="1" id="KW-0472">Membrane</keyword>
<evidence type="ECO:0000256" key="2">
    <source>
        <dbReference type="ARBA" id="ARBA00023157"/>
    </source>
</evidence>
<keyword evidence="2" id="KW-1015">Disulfide bond</keyword>
<dbReference type="SMART" id="SM00608">
    <property type="entry name" value="ACR"/>
    <property type="match status" value="1"/>
</dbReference>
<evidence type="ECO:0000313" key="5">
    <source>
        <dbReference type="Proteomes" id="UP000092124"/>
    </source>
</evidence>
<sequence>TGHQRYHSPTEVVIPLKVTGNSKGMKPPNWISYSLKLEGQRHIIHMKTQKFFLIRNLPVFTYSDQGSLLEDYPFVQDDCYYHGYVEEWCNGTSHKCPDDVYVEDGIPCNVSAYCYEKRCNDRNEHCRKIFGRKSFVQSHLAPVDTRTQ</sequence>
<proteinExistence type="predicted"/>
<dbReference type="Pfam" id="PF01562">
    <property type="entry name" value="Pep_M12B_propep"/>
    <property type="match status" value="1"/>
</dbReference>
<dbReference type="PANTHER" id="PTHR11905">
    <property type="entry name" value="ADAM A DISINTEGRIN AND METALLOPROTEASE DOMAIN"/>
    <property type="match status" value="1"/>
</dbReference>
<dbReference type="STRING" id="56216.A0A1A6HJC8"/>
<evidence type="ECO:0000313" key="4">
    <source>
        <dbReference type="EMBL" id="OBS77747.1"/>
    </source>
</evidence>
<name>A0A1A6HJC8_NEOLE</name>
<dbReference type="SUPFAM" id="SSF57552">
    <property type="entry name" value="Blood coagulation inhibitor (disintegrin)"/>
    <property type="match status" value="1"/>
</dbReference>
<dbReference type="PANTHER" id="PTHR11905:SF34">
    <property type="entry name" value="DISINTEGRIN AND METALLOPROTEINASE DOMAIN-CONTAINING PROTEIN 29"/>
    <property type="match status" value="1"/>
</dbReference>
<dbReference type="Pfam" id="PF08516">
    <property type="entry name" value="ADAM_CR"/>
    <property type="match status" value="1"/>
</dbReference>
<keyword evidence="5" id="KW-1185">Reference proteome</keyword>
<feature type="domain" description="ADAM cysteine-rich" evidence="3">
    <location>
        <begin position="103"/>
        <end position="147"/>
    </location>
</feature>
<protein>
    <recommendedName>
        <fullName evidence="3">ADAM cysteine-rich domain-containing protein</fullName>
    </recommendedName>
</protein>
<dbReference type="AlphaFoldDB" id="A0A1A6HJC8"/>
<dbReference type="EMBL" id="LZPO01028018">
    <property type="protein sequence ID" value="OBS77747.1"/>
    <property type="molecule type" value="Genomic_DNA"/>
</dbReference>
<dbReference type="InterPro" id="IPR006586">
    <property type="entry name" value="ADAM_Cys-rich"/>
</dbReference>
<evidence type="ECO:0000256" key="1">
    <source>
        <dbReference type="ARBA" id="ARBA00022692"/>
    </source>
</evidence>
<dbReference type="GO" id="GO:0008584">
    <property type="term" value="P:male gonad development"/>
    <property type="evidence" value="ECO:0007669"/>
    <property type="project" value="TreeGrafter"/>
</dbReference>
<gene>
    <name evidence="4" type="ORF">A6R68_19865</name>
</gene>
<comment type="caution">
    <text evidence="4">The sequence shown here is derived from an EMBL/GenBank/DDBJ whole genome shotgun (WGS) entry which is preliminary data.</text>
</comment>
<evidence type="ECO:0000259" key="3">
    <source>
        <dbReference type="SMART" id="SM00608"/>
    </source>
</evidence>
<reference evidence="4 5" key="1">
    <citation type="submission" date="2016-06" db="EMBL/GenBank/DDBJ databases">
        <title>The Draft Genome Sequence and Annotation of the Desert Woodrat Neotoma lepida.</title>
        <authorList>
            <person name="Campbell M."/>
            <person name="Oakeson K.F."/>
            <person name="Yandell M."/>
            <person name="Halpert J.R."/>
            <person name="Dearing D."/>
        </authorList>
    </citation>
    <scope>NUCLEOTIDE SEQUENCE [LARGE SCALE GENOMIC DNA]</scope>
    <source>
        <strain evidence="4">417</strain>
        <tissue evidence="4">Liver</tissue>
    </source>
</reference>
<dbReference type="GO" id="GO:0009897">
    <property type="term" value="C:external side of plasma membrane"/>
    <property type="evidence" value="ECO:0007669"/>
    <property type="project" value="TreeGrafter"/>
</dbReference>
<dbReference type="InterPro" id="IPR002870">
    <property type="entry name" value="Peptidase_M12B_N"/>
</dbReference>
<organism evidence="4 5">
    <name type="scientific">Neotoma lepida</name>
    <name type="common">Desert woodrat</name>
    <dbReference type="NCBI Taxonomy" id="56216"/>
    <lineage>
        <taxon>Eukaryota</taxon>
        <taxon>Metazoa</taxon>
        <taxon>Chordata</taxon>
        <taxon>Craniata</taxon>
        <taxon>Vertebrata</taxon>
        <taxon>Euteleostomi</taxon>
        <taxon>Mammalia</taxon>
        <taxon>Eutheria</taxon>
        <taxon>Euarchontoglires</taxon>
        <taxon>Glires</taxon>
        <taxon>Rodentia</taxon>
        <taxon>Myomorpha</taxon>
        <taxon>Muroidea</taxon>
        <taxon>Cricetidae</taxon>
        <taxon>Neotominae</taxon>
        <taxon>Neotoma</taxon>
    </lineage>
</organism>
<keyword evidence="1" id="KW-0812">Transmembrane</keyword>
<accession>A0A1A6HJC8</accession>